<keyword evidence="1" id="KW-1133">Transmembrane helix</keyword>
<keyword evidence="3" id="KW-1185">Reference proteome</keyword>
<accession>A0A9K3D9M2</accession>
<proteinExistence type="predicted"/>
<keyword evidence="1" id="KW-0472">Membrane</keyword>
<protein>
    <submittedName>
        <fullName evidence="2">Uncharacterized protein</fullName>
    </submittedName>
</protein>
<keyword evidence="1" id="KW-0812">Transmembrane</keyword>
<dbReference type="Proteomes" id="UP000265618">
    <property type="component" value="Unassembled WGS sequence"/>
</dbReference>
<evidence type="ECO:0000256" key="1">
    <source>
        <dbReference type="SAM" id="Phobius"/>
    </source>
</evidence>
<evidence type="ECO:0000313" key="3">
    <source>
        <dbReference type="Proteomes" id="UP000265618"/>
    </source>
</evidence>
<feature type="transmembrane region" description="Helical" evidence="1">
    <location>
        <begin position="14"/>
        <end position="38"/>
    </location>
</feature>
<name>A0A9K3D9M2_9EUKA</name>
<gene>
    <name evidence="2" type="ORF">KIPB_015067</name>
</gene>
<comment type="caution">
    <text evidence="2">The sequence shown here is derived from an EMBL/GenBank/DDBJ whole genome shotgun (WGS) entry which is preliminary data.</text>
</comment>
<sequence>MSTFEADNVQLEEIVFGCAVISFGIYLVAYIIAGFVAAKRLNSLA</sequence>
<feature type="non-terminal residue" evidence="2">
    <location>
        <position position="1"/>
    </location>
</feature>
<reference evidence="2 3" key="1">
    <citation type="journal article" date="2018" name="PLoS ONE">
        <title>The draft genome of Kipferlia bialata reveals reductive genome evolution in fornicate parasites.</title>
        <authorList>
            <person name="Tanifuji G."/>
            <person name="Takabayashi S."/>
            <person name="Kume K."/>
            <person name="Takagi M."/>
            <person name="Nakayama T."/>
            <person name="Kamikawa R."/>
            <person name="Inagaki Y."/>
            <person name="Hashimoto T."/>
        </authorList>
    </citation>
    <scope>NUCLEOTIDE SEQUENCE [LARGE SCALE GENOMIC DNA]</scope>
    <source>
        <strain evidence="2">NY0173</strain>
    </source>
</reference>
<dbReference type="AlphaFoldDB" id="A0A9K3D9M2"/>
<dbReference type="EMBL" id="BDIP01008174">
    <property type="protein sequence ID" value="GIQ91698.1"/>
    <property type="molecule type" value="Genomic_DNA"/>
</dbReference>
<organism evidence="2 3">
    <name type="scientific">Kipferlia bialata</name>
    <dbReference type="NCBI Taxonomy" id="797122"/>
    <lineage>
        <taxon>Eukaryota</taxon>
        <taxon>Metamonada</taxon>
        <taxon>Carpediemonas-like organisms</taxon>
        <taxon>Kipferlia</taxon>
    </lineage>
</organism>
<evidence type="ECO:0000313" key="2">
    <source>
        <dbReference type="EMBL" id="GIQ91698.1"/>
    </source>
</evidence>